<dbReference type="PANTHER" id="PTHR33383:SF1">
    <property type="entry name" value="MEMBRANE PROTEIN INSERTION EFFICIENCY FACTOR-RELATED"/>
    <property type="match status" value="1"/>
</dbReference>
<dbReference type="Pfam" id="PF01809">
    <property type="entry name" value="YidD"/>
    <property type="match status" value="1"/>
</dbReference>
<dbReference type="InterPro" id="IPR002696">
    <property type="entry name" value="Membr_insert_effic_factor_YidD"/>
</dbReference>
<dbReference type="RefSeq" id="WP_161384017.1">
    <property type="nucleotide sequence ID" value="NZ_ARXX01000001.1"/>
</dbReference>
<evidence type="ECO:0000313" key="2">
    <source>
        <dbReference type="EMBL" id="MBF5054844.1"/>
    </source>
</evidence>
<comment type="similarity">
    <text evidence="1">Belongs to the UPF0161 family.</text>
</comment>
<comment type="subcellular location">
    <subcellularLocation>
        <location evidence="1">Cell membrane</location>
        <topology evidence="1">Peripheral membrane protein</topology>
        <orientation evidence="1">Cytoplasmic side</orientation>
    </subcellularLocation>
</comment>
<comment type="function">
    <text evidence="1">Could be involved in insertion of integral membrane proteins into the membrane.</text>
</comment>
<keyword evidence="1" id="KW-0472">Membrane</keyword>
<comment type="caution">
    <text evidence="2">The sequence shown here is derived from an EMBL/GenBank/DDBJ whole genome shotgun (WGS) entry which is preliminary data.</text>
</comment>
<dbReference type="EMBL" id="ARXX01000001">
    <property type="protein sequence ID" value="MBF5054844.1"/>
    <property type="molecule type" value="Genomic_DNA"/>
</dbReference>
<name>A0ABS0AL39_9GAMM</name>
<organism evidence="2 3">
    <name type="scientific">Alloalcanivorax profundimaris</name>
    <dbReference type="NCBI Taxonomy" id="2735259"/>
    <lineage>
        <taxon>Bacteria</taxon>
        <taxon>Pseudomonadati</taxon>
        <taxon>Pseudomonadota</taxon>
        <taxon>Gammaproteobacteria</taxon>
        <taxon>Oceanospirillales</taxon>
        <taxon>Alcanivoracaceae</taxon>
        <taxon>Alloalcanivorax</taxon>
    </lineage>
</organism>
<accession>A0ABS0AL39</accession>
<reference evidence="2 3" key="1">
    <citation type="submission" date="2012-09" db="EMBL/GenBank/DDBJ databases">
        <title>Genome Sequence of alkane-degrading Bacterium Alcanivorax sp. 521-1.</title>
        <authorList>
            <person name="Lai Q."/>
            <person name="Shao Z."/>
        </authorList>
    </citation>
    <scope>NUCLEOTIDE SEQUENCE [LARGE SCALE GENOMIC DNA]</scope>
    <source>
        <strain evidence="2 3">521-1</strain>
    </source>
</reference>
<protein>
    <recommendedName>
        <fullName evidence="1">Putative membrane protein insertion efficiency factor</fullName>
    </recommendedName>
</protein>
<dbReference type="NCBIfam" id="TIGR00278">
    <property type="entry name" value="membrane protein insertion efficiency factor YidD"/>
    <property type="match status" value="1"/>
</dbReference>
<evidence type="ECO:0000256" key="1">
    <source>
        <dbReference type="HAMAP-Rule" id="MF_00386"/>
    </source>
</evidence>
<keyword evidence="3" id="KW-1185">Reference proteome</keyword>
<dbReference type="SMART" id="SM01234">
    <property type="entry name" value="Haemolytic"/>
    <property type="match status" value="1"/>
</dbReference>
<dbReference type="PANTHER" id="PTHR33383">
    <property type="entry name" value="MEMBRANE PROTEIN INSERTION EFFICIENCY FACTOR-RELATED"/>
    <property type="match status" value="1"/>
</dbReference>
<dbReference type="Proteomes" id="UP000662703">
    <property type="component" value="Unassembled WGS sequence"/>
</dbReference>
<gene>
    <name evidence="2" type="ORF">Y5W_00138</name>
</gene>
<proteinExistence type="inferred from homology"/>
<keyword evidence="1" id="KW-1003">Cell membrane</keyword>
<evidence type="ECO:0000313" key="3">
    <source>
        <dbReference type="Proteomes" id="UP000662703"/>
    </source>
</evidence>
<sequence>MKRVLLTGLRVYQLVLSPWIGNQCRFYPTCSEYARQAVETHGSLRGSALAAKRLCKCHPWHPGGFDPVPGREEEARD</sequence>
<dbReference type="HAMAP" id="MF_00386">
    <property type="entry name" value="UPF0161_YidD"/>
    <property type="match status" value="1"/>
</dbReference>